<protein>
    <submittedName>
        <fullName evidence="1">Uncharacterized protein</fullName>
    </submittedName>
</protein>
<evidence type="ECO:0000313" key="2">
    <source>
        <dbReference type="Proteomes" id="UP001437256"/>
    </source>
</evidence>
<comment type="caution">
    <text evidence="1">The sequence shown here is derived from an EMBL/GenBank/DDBJ whole genome shotgun (WGS) entry which is preliminary data.</text>
</comment>
<proteinExistence type="predicted"/>
<dbReference type="Proteomes" id="UP001437256">
    <property type="component" value="Unassembled WGS sequence"/>
</dbReference>
<evidence type="ECO:0000313" key="1">
    <source>
        <dbReference type="EMBL" id="KAL0060921.1"/>
    </source>
</evidence>
<dbReference type="EMBL" id="JBBXMP010000156">
    <property type="protein sequence ID" value="KAL0060921.1"/>
    <property type="molecule type" value="Genomic_DNA"/>
</dbReference>
<keyword evidence="2" id="KW-1185">Reference proteome</keyword>
<name>A0ABR2ZGV9_9AGAR</name>
<sequence>MDTHSLVAWNHLSYNSRDFVHATETSQWHDSDPPMLPRTTGAQGVETYSSWGTECYAQTAESHAGSYNTPRHDSRHVHPQVYQHPQSDVHYIKSYYPSHDYTPTTPYTPGWTDECQPGYSTQPSNTSEVEPHGSVHIDSTTTFLTHTQPSYNAPAHRHPFIRQETGALRKKSWGTAPSREASLYSQMGLDPSPEDQNTWQEWNWGCNWKGAQAPDTRGPSPYDSASSGVGGDFYRRTY</sequence>
<gene>
    <name evidence="1" type="ORF">AAF712_012256</name>
</gene>
<accession>A0ABR2ZGV9</accession>
<reference evidence="1 2" key="1">
    <citation type="submission" date="2024-05" db="EMBL/GenBank/DDBJ databases">
        <title>A draft genome resource for the thread blight pathogen Marasmius tenuissimus strain MS-2.</title>
        <authorList>
            <person name="Yulfo-Soto G.E."/>
            <person name="Baruah I.K."/>
            <person name="Amoako-Attah I."/>
            <person name="Bukari Y."/>
            <person name="Meinhardt L.W."/>
            <person name="Bailey B.A."/>
            <person name="Cohen S.P."/>
        </authorList>
    </citation>
    <scope>NUCLEOTIDE SEQUENCE [LARGE SCALE GENOMIC DNA]</scope>
    <source>
        <strain evidence="1 2">MS-2</strain>
    </source>
</reference>
<organism evidence="1 2">
    <name type="scientific">Marasmius tenuissimus</name>
    <dbReference type="NCBI Taxonomy" id="585030"/>
    <lineage>
        <taxon>Eukaryota</taxon>
        <taxon>Fungi</taxon>
        <taxon>Dikarya</taxon>
        <taxon>Basidiomycota</taxon>
        <taxon>Agaricomycotina</taxon>
        <taxon>Agaricomycetes</taxon>
        <taxon>Agaricomycetidae</taxon>
        <taxon>Agaricales</taxon>
        <taxon>Marasmiineae</taxon>
        <taxon>Marasmiaceae</taxon>
        <taxon>Marasmius</taxon>
    </lineage>
</organism>